<feature type="transmembrane region" description="Helical" evidence="7">
    <location>
        <begin position="433"/>
        <end position="453"/>
    </location>
</feature>
<feature type="transmembrane region" description="Helical" evidence="7">
    <location>
        <begin position="332"/>
        <end position="352"/>
    </location>
</feature>
<feature type="transmembrane region" description="Helical" evidence="7">
    <location>
        <begin position="135"/>
        <end position="151"/>
    </location>
</feature>
<feature type="transmembrane region" description="Helical" evidence="7">
    <location>
        <begin position="273"/>
        <end position="293"/>
    </location>
</feature>
<evidence type="ECO:0000256" key="1">
    <source>
        <dbReference type="ARBA" id="ARBA00004651"/>
    </source>
</evidence>
<keyword evidence="2" id="KW-1003">Cell membrane</keyword>
<feature type="transmembrane region" description="Helical" evidence="7">
    <location>
        <begin position="87"/>
        <end position="115"/>
    </location>
</feature>
<gene>
    <name evidence="8" type="ORF">KL86APRO_20473</name>
</gene>
<keyword evidence="4 7" id="KW-1133">Transmembrane helix</keyword>
<feature type="transmembrane region" description="Helical" evidence="7">
    <location>
        <begin position="460"/>
        <end position="482"/>
    </location>
</feature>
<sequence length="485" mass="52679">MESESEHLTELPGKGVSNASESRTESENRKLDQHPFYMLVMILLIVCIAANFIPSGVFERTVVNGRTLVDPNSFHYVDKRYVGVSDFFLSFFAGFKAASGLMAMVLFVAGAFGVIKHIGLLEASIKLLASKLRNVHFLPMTFIIMLAFGTLASLTGMYELMIVLVPLVVPLYLRFGYDVIVGTAVVLVAACSGLGAGMTNPFFTAISQNIAELPLYSGILFRLATFLTLLVIGLIFIYAYARRVKADPTRSVVYGMEVRFEEISDLEFRMTPALVRAAVVFLAMFAFLLYGTIFRQFSFAEMSATFIAMAVLVGLAYGATPNRICHMFSQGMSELLVAALVIFFAQAILRVMDDAKVIDTVIHFLAGMVEGVGVHASAMLIFCVQTVINFLIPSGSGQATITMPIIVPLADLMGVHRQVAILASQLGDGMSNFIFPTNGALIAVLSVAGLPYLKWLRFFAPLFALLFVAAMALVATAVSIGYGPF</sequence>
<feature type="transmembrane region" description="Helical" evidence="7">
    <location>
        <begin position="219"/>
        <end position="241"/>
    </location>
</feature>
<evidence type="ECO:0000256" key="4">
    <source>
        <dbReference type="ARBA" id="ARBA00022989"/>
    </source>
</evidence>
<feature type="transmembrane region" description="Helical" evidence="7">
    <location>
        <begin position="157"/>
        <end position="173"/>
    </location>
</feature>
<feature type="transmembrane region" description="Helical" evidence="7">
    <location>
        <begin position="180"/>
        <end position="199"/>
    </location>
</feature>
<dbReference type="GO" id="GO:0005886">
    <property type="term" value="C:plasma membrane"/>
    <property type="evidence" value="ECO:0007669"/>
    <property type="project" value="UniProtKB-SubCell"/>
</dbReference>
<evidence type="ECO:0000256" key="2">
    <source>
        <dbReference type="ARBA" id="ARBA00022475"/>
    </source>
</evidence>
<dbReference type="InterPro" id="IPR051679">
    <property type="entry name" value="DASS-Related_Transporters"/>
</dbReference>
<organism evidence="8">
    <name type="scientific">uncultured Alphaproteobacteria bacterium</name>
    <dbReference type="NCBI Taxonomy" id="91750"/>
    <lineage>
        <taxon>Bacteria</taxon>
        <taxon>Pseudomonadati</taxon>
        <taxon>Pseudomonadota</taxon>
        <taxon>Alphaproteobacteria</taxon>
        <taxon>environmental samples</taxon>
    </lineage>
</organism>
<dbReference type="EMBL" id="FLUO01000002">
    <property type="protein sequence ID" value="SBW12160.1"/>
    <property type="molecule type" value="Genomic_DNA"/>
</dbReference>
<protein>
    <submittedName>
        <fullName evidence="8">C4-dicarboxylate anaerobic carrier</fullName>
    </submittedName>
</protein>
<evidence type="ECO:0000256" key="6">
    <source>
        <dbReference type="SAM" id="MobiDB-lite"/>
    </source>
</evidence>
<keyword evidence="5 7" id="KW-0472">Membrane</keyword>
<dbReference type="Pfam" id="PF03606">
    <property type="entry name" value="DcuC"/>
    <property type="match status" value="1"/>
</dbReference>
<dbReference type="PANTHER" id="PTHR43652:SF2">
    <property type="entry name" value="BASIC AMINO ACID ANTIPORTER YFCC-RELATED"/>
    <property type="match status" value="1"/>
</dbReference>
<dbReference type="InterPro" id="IPR018385">
    <property type="entry name" value="C4_dicarb_anaerob_car-like"/>
</dbReference>
<reference evidence="8" key="1">
    <citation type="submission" date="2016-04" db="EMBL/GenBank/DDBJ databases">
        <authorList>
            <person name="Evans L.H."/>
            <person name="Alamgir A."/>
            <person name="Owens N."/>
            <person name="Weber N.D."/>
            <person name="Virtaneva K."/>
            <person name="Barbian K."/>
            <person name="Babar A."/>
            <person name="Rosenke K."/>
        </authorList>
    </citation>
    <scope>NUCLEOTIDE SEQUENCE</scope>
    <source>
        <strain evidence="8">86</strain>
    </source>
</reference>
<keyword evidence="3 7" id="KW-0812">Transmembrane</keyword>
<feature type="region of interest" description="Disordered" evidence="6">
    <location>
        <begin position="1"/>
        <end position="27"/>
    </location>
</feature>
<dbReference type="PANTHER" id="PTHR43652">
    <property type="entry name" value="BASIC AMINO ACID ANTIPORTER YFCC-RELATED"/>
    <property type="match status" value="1"/>
</dbReference>
<accession>A0A212KKG6</accession>
<evidence type="ECO:0000256" key="7">
    <source>
        <dbReference type="SAM" id="Phobius"/>
    </source>
</evidence>
<name>A0A212KKG6_9PROT</name>
<evidence type="ECO:0000256" key="3">
    <source>
        <dbReference type="ARBA" id="ARBA00022692"/>
    </source>
</evidence>
<feature type="transmembrane region" description="Helical" evidence="7">
    <location>
        <begin position="299"/>
        <end position="320"/>
    </location>
</feature>
<feature type="transmembrane region" description="Helical" evidence="7">
    <location>
        <begin position="36"/>
        <end position="53"/>
    </location>
</feature>
<proteinExistence type="predicted"/>
<dbReference type="AlphaFoldDB" id="A0A212KKG6"/>
<comment type="subcellular location">
    <subcellularLocation>
        <location evidence="1">Cell membrane</location>
        <topology evidence="1">Multi-pass membrane protein</topology>
    </subcellularLocation>
</comment>
<evidence type="ECO:0000256" key="5">
    <source>
        <dbReference type="ARBA" id="ARBA00023136"/>
    </source>
</evidence>
<evidence type="ECO:0000313" key="8">
    <source>
        <dbReference type="EMBL" id="SBW12160.1"/>
    </source>
</evidence>